<sequence length="207" mass="22169">MTALINDVPLNYFFLCLAGGYLLGSLPFGLILTRLGGYGDLRKMGSGNIGATNVLRTGNKPLALATLLLDSGKGALAVLLAWLIFGEVSLLYFAGGGAFLGHLYPIFLEFKGGKGVATFMGTLLAINWPLGLACCLTWGIVTMLFRISSLSALGAAALSPLYGYFIFKDFPLAVFATILSVMIFIRHKDNIRRLLSGTEPRIGRKTP</sequence>
<dbReference type="GO" id="GO:0005886">
    <property type="term" value="C:plasma membrane"/>
    <property type="evidence" value="ECO:0007669"/>
    <property type="project" value="InterPro"/>
</dbReference>
<dbReference type="Pfam" id="PF02660">
    <property type="entry name" value="G3P_acyltransf"/>
    <property type="match status" value="1"/>
</dbReference>
<name>A0A3B0SS01_9ZZZZ</name>
<feature type="transmembrane region" description="Helical" evidence="10">
    <location>
        <begin position="90"/>
        <end position="107"/>
    </location>
</feature>
<evidence type="ECO:0000256" key="10">
    <source>
        <dbReference type="SAM" id="Phobius"/>
    </source>
</evidence>
<keyword evidence="5 10" id="KW-1133">Transmembrane helix</keyword>
<keyword evidence="1" id="KW-1003">Cell membrane</keyword>
<dbReference type="GO" id="GO:0008654">
    <property type="term" value="P:phospholipid biosynthetic process"/>
    <property type="evidence" value="ECO:0007669"/>
    <property type="project" value="UniProtKB-KW"/>
</dbReference>
<dbReference type="GO" id="GO:0043772">
    <property type="term" value="F:acyl-phosphate glycerol-3-phosphate acyltransferase activity"/>
    <property type="evidence" value="ECO:0007669"/>
    <property type="project" value="InterPro"/>
</dbReference>
<keyword evidence="4 10" id="KW-0812">Transmembrane</keyword>
<evidence type="ECO:0000256" key="6">
    <source>
        <dbReference type="ARBA" id="ARBA00023098"/>
    </source>
</evidence>
<evidence type="ECO:0000256" key="2">
    <source>
        <dbReference type="ARBA" id="ARBA00022516"/>
    </source>
</evidence>
<dbReference type="NCBIfam" id="TIGR00023">
    <property type="entry name" value="glycerol-3-phosphate 1-O-acyltransferase PlsY"/>
    <property type="match status" value="1"/>
</dbReference>
<evidence type="ECO:0000313" key="11">
    <source>
        <dbReference type="EMBL" id="VAW07270.1"/>
    </source>
</evidence>
<dbReference type="PANTHER" id="PTHR30309">
    <property type="entry name" value="INNER MEMBRANE PROTEIN YGIH"/>
    <property type="match status" value="1"/>
</dbReference>
<keyword evidence="3 11" id="KW-0808">Transferase</keyword>
<reference evidence="11" key="1">
    <citation type="submission" date="2018-06" db="EMBL/GenBank/DDBJ databases">
        <authorList>
            <person name="Zhirakovskaya E."/>
        </authorList>
    </citation>
    <scope>NUCLEOTIDE SEQUENCE</scope>
</reference>
<organism evidence="11">
    <name type="scientific">hydrothermal vent metagenome</name>
    <dbReference type="NCBI Taxonomy" id="652676"/>
    <lineage>
        <taxon>unclassified sequences</taxon>
        <taxon>metagenomes</taxon>
        <taxon>ecological metagenomes</taxon>
    </lineage>
</organism>
<keyword evidence="7 10" id="KW-0472">Membrane</keyword>
<evidence type="ECO:0000256" key="4">
    <source>
        <dbReference type="ARBA" id="ARBA00022692"/>
    </source>
</evidence>
<keyword evidence="11" id="KW-0012">Acyltransferase</keyword>
<keyword evidence="9" id="KW-1208">Phospholipid metabolism</keyword>
<dbReference type="PANTHER" id="PTHR30309:SF0">
    <property type="entry name" value="GLYCEROL-3-PHOSPHATE ACYLTRANSFERASE-RELATED"/>
    <property type="match status" value="1"/>
</dbReference>
<gene>
    <name evidence="11" type="ORF">MNBD_ALPHA01-893</name>
</gene>
<evidence type="ECO:0000256" key="8">
    <source>
        <dbReference type="ARBA" id="ARBA00023209"/>
    </source>
</evidence>
<keyword evidence="8" id="KW-0594">Phospholipid biosynthesis</keyword>
<dbReference type="HAMAP" id="MF_01043">
    <property type="entry name" value="PlsY"/>
    <property type="match status" value="1"/>
</dbReference>
<evidence type="ECO:0000256" key="3">
    <source>
        <dbReference type="ARBA" id="ARBA00022679"/>
    </source>
</evidence>
<dbReference type="EMBL" id="UOEJ01000267">
    <property type="protein sequence ID" value="VAW07270.1"/>
    <property type="molecule type" value="Genomic_DNA"/>
</dbReference>
<feature type="transmembrane region" description="Helical" evidence="10">
    <location>
        <begin position="161"/>
        <end position="185"/>
    </location>
</feature>
<accession>A0A3B0SS01</accession>
<evidence type="ECO:0000256" key="5">
    <source>
        <dbReference type="ARBA" id="ARBA00022989"/>
    </source>
</evidence>
<feature type="transmembrane region" description="Helical" evidence="10">
    <location>
        <begin position="12"/>
        <end position="33"/>
    </location>
</feature>
<keyword evidence="2" id="KW-0444">Lipid biosynthesis</keyword>
<dbReference type="SMART" id="SM01207">
    <property type="entry name" value="G3P_acyltransf"/>
    <property type="match status" value="1"/>
</dbReference>
<dbReference type="InterPro" id="IPR003811">
    <property type="entry name" value="G3P_acylTferase_PlsY"/>
</dbReference>
<feature type="transmembrane region" description="Helical" evidence="10">
    <location>
        <begin position="62"/>
        <end position="84"/>
    </location>
</feature>
<proteinExistence type="inferred from homology"/>
<keyword evidence="6" id="KW-0443">Lipid metabolism</keyword>
<evidence type="ECO:0000256" key="7">
    <source>
        <dbReference type="ARBA" id="ARBA00023136"/>
    </source>
</evidence>
<evidence type="ECO:0000256" key="9">
    <source>
        <dbReference type="ARBA" id="ARBA00023264"/>
    </source>
</evidence>
<feature type="transmembrane region" description="Helical" evidence="10">
    <location>
        <begin position="119"/>
        <end position="141"/>
    </location>
</feature>
<dbReference type="AlphaFoldDB" id="A0A3B0SS01"/>
<evidence type="ECO:0000256" key="1">
    <source>
        <dbReference type="ARBA" id="ARBA00022475"/>
    </source>
</evidence>
<protein>
    <submittedName>
        <fullName evidence="11">Acyl-phosphate:glycerol-3-phosphate O-acyltransferase PlsY</fullName>
    </submittedName>
</protein>